<dbReference type="InterPro" id="IPR013783">
    <property type="entry name" value="Ig-like_fold"/>
</dbReference>
<reference evidence="3" key="1">
    <citation type="submission" date="2024-10" db="EMBL/GenBank/DDBJ databases">
        <authorList>
            <person name="Ryan C."/>
        </authorList>
    </citation>
    <scope>NUCLEOTIDE SEQUENCE [LARGE SCALE GENOMIC DNA]</scope>
</reference>
<accession>A0ABC9B3B8</accession>
<dbReference type="PROSITE" id="PS50011">
    <property type="entry name" value="PROTEIN_KINASE_DOM"/>
    <property type="match status" value="2"/>
</dbReference>
<name>A0ABC9B3B8_9POAL</name>
<keyword evidence="4" id="KW-1185">Reference proteome</keyword>
<dbReference type="FunFam" id="1.10.510.10:FF:000870">
    <property type="entry name" value="OSJNBa0016N04.16-like protein"/>
    <property type="match status" value="1"/>
</dbReference>
<dbReference type="Pfam" id="PF00635">
    <property type="entry name" value="Motile_Sperm"/>
    <property type="match status" value="1"/>
</dbReference>
<dbReference type="Proteomes" id="UP001497457">
    <property type="component" value="Chromosome 24b"/>
</dbReference>
<dbReference type="InterPro" id="IPR000535">
    <property type="entry name" value="MSP_dom"/>
</dbReference>
<dbReference type="AlphaFoldDB" id="A0ABC9B3B8"/>
<dbReference type="PANTHER" id="PTHR45707:SF71">
    <property type="entry name" value="PROTEIN KINASE DOMAIN-CONTAINING PROTEIN"/>
    <property type="match status" value="1"/>
</dbReference>
<evidence type="ECO:0008006" key="5">
    <source>
        <dbReference type="Google" id="ProtNLM"/>
    </source>
</evidence>
<gene>
    <name evidence="3" type="ORF">URODEC1_LOCUS60259</name>
</gene>
<dbReference type="PROSITE" id="PS00108">
    <property type="entry name" value="PROTEIN_KINASE_ST"/>
    <property type="match status" value="1"/>
</dbReference>
<dbReference type="Gene3D" id="3.30.200.20">
    <property type="entry name" value="Phosphorylase Kinase, domain 1"/>
    <property type="match status" value="2"/>
</dbReference>
<sequence>MDWQGSASNPLQHMLLDENAEPRNLPLSLLESITNGFSDDLEIGRGELGVVYKVRVCFKMGQSAVAVKRLSGFRELYERRFNHDVGSLMRARHKNIVRFLGYCAHTQGTVADYQGKFVKVDVRHRILCFEYLPRGSLNNYITDISLGREWRVCYQIIKGICEGLNYLHGKHIVHLNLKPDNILLDCDMVPKICDFGYSWSSISENEHEMRATQTSLGSTGYLAPEINGGVMTSKTDIYALGVIIVEMLTQKKRCSSFVDVLEGWRNRFGSSSWGETPWEQIKVCSAIGIRCMDIDPVKRPNIQRIIEILTETERITEQTQRIIEMLNGTESMEERIEVAMSTLFVEQTMELNILERIVDGSEEPGYVDLPLLQSITENFSEKKRIGFGGCGEVYEVQQGTLRNGIVAVKRLLRIRTIKDKIFHREVQSLIKIKHQNIVRFLGYCSLTEEHLIKSGTTPMMVDIRERLLCFEYIRNGSLDSYLTDEFRGLEWHKRYEIIMGICKGLLYLHKEKDIIHMDLKPANILLDDHMVPKITDFGLSRLESDSQNATTSRLVSIGYCAPEYVSEGKSSSKSDIYSLGIIIIELVTGKKNKPDITKVLRRWRHRWIKSSEHKPLSFQEVTKCLELGQRCTQHDPTDRPDISDIMDELNKIDSTDDQFQMFPCRLEDMIGIEPLEIHFPFEQDQQVSHKIELINDTDDHFAFMIKPSIRRLLSEPDKGIAPPRSKCSVTVTMMQTQAMTLPNNRSKEEITVLSTRVVHGGLVGMDITRGMFIEEVGKVVDEVNVMVVLGKPPIAEEP</sequence>
<evidence type="ECO:0000313" key="4">
    <source>
        <dbReference type="Proteomes" id="UP001497457"/>
    </source>
</evidence>
<dbReference type="Gene3D" id="1.10.510.10">
    <property type="entry name" value="Transferase(Phosphotransferase) domain 1"/>
    <property type="match status" value="2"/>
</dbReference>
<evidence type="ECO:0000259" key="1">
    <source>
        <dbReference type="PROSITE" id="PS50011"/>
    </source>
</evidence>
<proteinExistence type="predicted"/>
<dbReference type="SUPFAM" id="SSF56112">
    <property type="entry name" value="Protein kinase-like (PK-like)"/>
    <property type="match status" value="2"/>
</dbReference>
<dbReference type="InterPro" id="IPR011009">
    <property type="entry name" value="Kinase-like_dom_sf"/>
</dbReference>
<dbReference type="EMBL" id="OZ075134">
    <property type="protein sequence ID" value="CAL4990443.1"/>
    <property type="molecule type" value="Genomic_DNA"/>
</dbReference>
<dbReference type="PROSITE" id="PS50202">
    <property type="entry name" value="MSP"/>
    <property type="match status" value="1"/>
</dbReference>
<dbReference type="PANTHER" id="PTHR45707">
    <property type="entry name" value="C2 CALCIUM/LIPID-BINDING PLANT PHOSPHORIBOSYLTRANSFERASE FAMILY PROTEIN"/>
    <property type="match status" value="1"/>
</dbReference>
<feature type="domain" description="Protein kinase" evidence="1">
    <location>
        <begin position="379"/>
        <end position="659"/>
    </location>
</feature>
<dbReference type="InterPro" id="IPR000719">
    <property type="entry name" value="Prot_kinase_dom"/>
</dbReference>
<dbReference type="Gene3D" id="2.60.40.10">
    <property type="entry name" value="Immunoglobulins"/>
    <property type="match status" value="1"/>
</dbReference>
<feature type="domain" description="MSP" evidence="2">
    <location>
        <begin position="669"/>
        <end position="790"/>
    </location>
</feature>
<evidence type="ECO:0000259" key="2">
    <source>
        <dbReference type="PROSITE" id="PS50202"/>
    </source>
</evidence>
<protein>
    <recommendedName>
        <fullName evidence="5">Protein kinase domain-containing protein</fullName>
    </recommendedName>
</protein>
<dbReference type="Pfam" id="PF00069">
    <property type="entry name" value="Pkinase"/>
    <property type="match status" value="2"/>
</dbReference>
<dbReference type="InterPro" id="IPR008271">
    <property type="entry name" value="Ser/Thr_kinase_AS"/>
</dbReference>
<dbReference type="SMART" id="SM00220">
    <property type="entry name" value="S_TKc"/>
    <property type="match status" value="2"/>
</dbReference>
<organism evidence="3 4">
    <name type="scientific">Urochloa decumbens</name>
    <dbReference type="NCBI Taxonomy" id="240449"/>
    <lineage>
        <taxon>Eukaryota</taxon>
        <taxon>Viridiplantae</taxon>
        <taxon>Streptophyta</taxon>
        <taxon>Embryophyta</taxon>
        <taxon>Tracheophyta</taxon>
        <taxon>Spermatophyta</taxon>
        <taxon>Magnoliopsida</taxon>
        <taxon>Liliopsida</taxon>
        <taxon>Poales</taxon>
        <taxon>Poaceae</taxon>
        <taxon>PACMAD clade</taxon>
        <taxon>Panicoideae</taxon>
        <taxon>Panicodae</taxon>
        <taxon>Paniceae</taxon>
        <taxon>Melinidinae</taxon>
        <taxon>Urochloa</taxon>
    </lineage>
</organism>
<feature type="domain" description="Protein kinase" evidence="1">
    <location>
        <begin position="37"/>
        <end position="315"/>
    </location>
</feature>
<dbReference type="InterPro" id="IPR008962">
    <property type="entry name" value="PapD-like_sf"/>
</dbReference>
<dbReference type="SUPFAM" id="SSF49354">
    <property type="entry name" value="PapD-like"/>
    <property type="match status" value="1"/>
</dbReference>
<evidence type="ECO:0000313" key="3">
    <source>
        <dbReference type="EMBL" id="CAL4990443.1"/>
    </source>
</evidence>